<proteinExistence type="predicted"/>
<dbReference type="Pfam" id="PF04404">
    <property type="entry name" value="ERF"/>
    <property type="match status" value="1"/>
</dbReference>
<dbReference type="InterPro" id="IPR043502">
    <property type="entry name" value="DNA/RNA_pol_sf"/>
</dbReference>
<organism evidence="4">
    <name type="scientific">Siphoviridae sp. ctXYk3</name>
    <dbReference type="NCBI Taxonomy" id="2827886"/>
    <lineage>
        <taxon>Viruses</taxon>
        <taxon>Duplodnaviria</taxon>
        <taxon>Heunggongvirae</taxon>
        <taxon>Uroviricota</taxon>
        <taxon>Caudoviricetes</taxon>
    </lineage>
</organism>
<feature type="region of interest" description="Disordered" evidence="3">
    <location>
        <begin position="721"/>
        <end position="757"/>
    </location>
</feature>
<dbReference type="SUPFAM" id="SSF56672">
    <property type="entry name" value="DNA/RNA polymerases"/>
    <property type="match status" value="1"/>
</dbReference>
<dbReference type="GO" id="GO:0004518">
    <property type="term" value="F:nuclease activity"/>
    <property type="evidence" value="ECO:0007669"/>
    <property type="project" value="UniProtKB-KW"/>
</dbReference>
<accession>A0A8S5T445</accession>
<feature type="compositionally biased region" description="Basic and acidic residues" evidence="3">
    <location>
        <begin position="744"/>
        <end position="753"/>
    </location>
</feature>
<keyword evidence="1" id="KW-0540">Nuclease</keyword>
<dbReference type="Gene3D" id="3.90.1600.10">
    <property type="entry name" value="Palm domain of DNA polymerase"/>
    <property type="match status" value="1"/>
</dbReference>
<evidence type="ECO:0000256" key="2">
    <source>
        <dbReference type="ARBA" id="ARBA00022801"/>
    </source>
</evidence>
<evidence type="ECO:0000256" key="3">
    <source>
        <dbReference type="SAM" id="MobiDB-lite"/>
    </source>
</evidence>
<name>A0A8S5T445_9CAUD</name>
<evidence type="ECO:0000313" key="4">
    <source>
        <dbReference type="EMBL" id="DAF57896.1"/>
    </source>
</evidence>
<dbReference type="GO" id="GO:0016787">
    <property type="term" value="F:hydrolase activity"/>
    <property type="evidence" value="ECO:0007669"/>
    <property type="project" value="UniProtKB-KW"/>
</dbReference>
<protein>
    <submittedName>
        <fullName evidence="4">DNA polymerase</fullName>
    </submittedName>
</protein>
<dbReference type="InterPro" id="IPR007499">
    <property type="entry name" value="ERF_bacteria_virus"/>
</dbReference>
<dbReference type="EMBL" id="BK032743">
    <property type="protein sequence ID" value="DAF57896.1"/>
    <property type="molecule type" value="Genomic_DNA"/>
</dbReference>
<reference evidence="4" key="1">
    <citation type="journal article" date="2021" name="Proc. Natl. Acad. Sci. U.S.A.">
        <title>A Catalog of Tens of Thousands of Viruses from Human Metagenomes Reveals Hidden Associations with Chronic Diseases.</title>
        <authorList>
            <person name="Tisza M.J."/>
            <person name="Buck C.B."/>
        </authorList>
    </citation>
    <scope>NUCLEOTIDE SEQUENCE</scope>
    <source>
        <strain evidence="4">CtXYk3</strain>
    </source>
</reference>
<evidence type="ECO:0000256" key="1">
    <source>
        <dbReference type="ARBA" id="ARBA00022722"/>
    </source>
</evidence>
<sequence length="821" mass="93412">MFKDHESGRYTVFHNDNEGFAEFISDTEIYIGFNSKPYDQYIAKGVVSGFSPEELKALNDYLIEGFQGWQYPPLSDSYFRLNNVDIRDDMYKELSLKAIEGHLGMNIVESSVDFTIDRPLTQAEIEEVIKYCKHDVDATEKIIELREDYIITKKNLGQRANIPTLKAISSTNAKLTAQMLGAKRKEWNDGREYVFPENLDTSVIPKEILDFFEQIHDDSIPDDELFKKSLEIEIAGMPCKFAWGGVHGSKLGYFEQRQGTRIIQNRDVSSLYPSLIEIYNYISRNVADPQIYYQMKRGRIEAKHNGNTQLAKDLKLPLNTLSGAQENEFNDLYDPLPTRSMRISGQLFITVLLMRLVNECKTFTPLNFNTDGLMYSIDESELPIVDKICAEWEKETKFELETDDIQKVWIKDVNNLLFVDMSSKVKTVGAYLNYGISVKGQWAINNSAIAVKKAIIEYMVNGTPPDVTITDNDNILDYQIIAKAGSKFERVYQLVDGEEVPMQKVNRVYATTDTKRGKLYKVKRENGSIAKIESLPEHCIIDNSNELSIDDIDKSYYIDLANRKIDDFRGVKKTKKGKTKMATKKKEEIETTTLNVYQKLNKARAMFLEENIKKTGKNMHLAFKFFELEDIVPPVTQIFNTVGLIGIVRFSNATATITITNTDAPDDKIVFTSPFKVLEPIISNTGKQATNEMQSLGSSITYMRRYLYMIAMDIVESDDFDGSVGSPNDTSTKAEPPKKTRPATVEERKETKSELTAPEDNATALQIKGLKRVLKELNTKSPSEEPYISKIILDSENFTNLTKTKCEELTQEVSSKLEKLG</sequence>
<keyword evidence="2" id="KW-0378">Hydrolase</keyword>
<dbReference type="InterPro" id="IPR023211">
    <property type="entry name" value="DNA_pol_palm_dom_sf"/>
</dbReference>